<sequence>MPPAPPPPLAPPRKGEGTRDPSAPFAFLKTLLGAHPMPVYDYACEACGPFTVMRPMAEFRDPHACPDCGGTSQRAFLTAPRIAGMDAGLRTAHATNERSRHAPKRSGSHGSGCGCCSPKKVTTAPAAAKSFPKARPWMISH</sequence>
<name>A0AA37TJ31_9HYPH</name>
<accession>A0AA37TJ31</accession>
<feature type="domain" description="Putative regulatory protein FmdB zinc ribbon" evidence="2">
    <location>
        <begin position="37"/>
        <end position="77"/>
    </location>
</feature>
<evidence type="ECO:0000259" key="2">
    <source>
        <dbReference type="SMART" id="SM00834"/>
    </source>
</evidence>
<keyword evidence="4" id="KW-1185">Reference proteome</keyword>
<dbReference type="AlphaFoldDB" id="A0AA37TJ31"/>
<dbReference type="SMART" id="SM00834">
    <property type="entry name" value="CxxC_CXXC_SSSS"/>
    <property type="match status" value="1"/>
</dbReference>
<dbReference type="Proteomes" id="UP001157440">
    <property type="component" value="Unassembled WGS sequence"/>
</dbReference>
<evidence type="ECO:0000256" key="1">
    <source>
        <dbReference type="SAM" id="MobiDB-lite"/>
    </source>
</evidence>
<feature type="region of interest" description="Disordered" evidence="1">
    <location>
        <begin position="1"/>
        <end position="22"/>
    </location>
</feature>
<evidence type="ECO:0000313" key="4">
    <source>
        <dbReference type="Proteomes" id="UP001157440"/>
    </source>
</evidence>
<protein>
    <recommendedName>
        <fullName evidence="2">Putative regulatory protein FmdB zinc ribbon domain-containing protein</fullName>
    </recommendedName>
</protein>
<reference evidence="4" key="1">
    <citation type="journal article" date="2019" name="Int. J. Syst. Evol. Microbiol.">
        <title>The Global Catalogue of Microorganisms (GCM) 10K type strain sequencing project: providing services to taxonomists for standard genome sequencing and annotation.</title>
        <authorList>
            <consortium name="The Broad Institute Genomics Platform"/>
            <consortium name="The Broad Institute Genome Sequencing Center for Infectious Disease"/>
            <person name="Wu L."/>
            <person name="Ma J."/>
        </authorList>
    </citation>
    <scope>NUCLEOTIDE SEQUENCE [LARGE SCALE GENOMIC DNA]</scope>
    <source>
        <strain evidence="4">NBRC 103632</strain>
    </source>
</reference>
<organism evidence="3 4">
    <name type="scientific">Methylobacterium tardum</name>
    <dbReference type="NCBI Taxonomy" id="374432"/>
    <lineage>
        <taxon>Bacteria</taxon>
        <taxon>Pseudomonadati</taxon>
        <taxon>Pseudomonadota</taxon>
        <taxon>Alphaproteobacteria</taxon>
        <taxon>Hyphomicrobiales</taxon>
        <taxon>Methylobacteriaceae</taxon>
        <taxon>Methylobacterium</taxon>
    </lineage>
</organism>
<dbReference type="InterPro" id="IPR013429">
    <property type="entry name" value="Regulatory_FmdB_Zinc_ribbon"/>
</dbReference>
<dbReference type="Pfam" id="PF09723">
    <property type="entry name" value="Zn_ribbon_8"/>
    <property type="match status" value="1"/>
</dbReference>
<dbReference type="EMBL" id="BSPL01000019">
    <property type="protein sequence ID" value="GLS71929.1"/>
    <property type="molecule type" value="Genomic_DNA"/>
</dbReference>
<feature type="region of interest" description="Disordered" evidence="1">
    <location>
        <begin position="92"/>
        <end position="113"/>
    </location>
</feature>
<proteinExistence type="predicted"/>
<gene>
    <name evidence="3" type="ORF">GCM10007890_39420</name>
</gene>
<evidence type="ECO:0000313" key="3">
    <source>
        <dbReference type="EMBL" id="GLS71929.1"/>
    </source>
</evidence>
<comment type="caution">
    <text evidence="3">The sequence shown here is derived from an EMBL/GenBank/DDBJ whole genome shotgun (WGS) entry which is preliminary data.</text>
</comment>
<dbReference type="NCBIfam" id="TIGR02605">
    <property type="entry name" value="CxxC_CxxC_SSSS"/>
    <property type="match status" value="1"/>
</dbReference>
<feature type="compositionally biased region" description="Pro residues" evidence="1">
    <location>
        <begin position="1"/>
        <end position="11"/>
    </location>
</feature>